<evidence type="ECO:0000256" key="1">
    <source>
        <dbReference type="ARBA" id="ARBA00004613"/>
    </source>
</evidence>
<evidence type="ECO:0000256" key="3">
    <source>
        <dbReference type="ARBA" id="ARBA00022525"/>
    </source>
</evidence>
<dbReference type="GO" id="GO:0005615">
    <property type="term" value="C:extracellular space"/>
    <property type="evidence" value="ECO:0007669"/>
    <property type="project" value="TreeGrafter"/>
</dbReference>
<dbReference type="InParanoid" id="A0A6P7HHE6"/>
<gene>
    <name evidence="5" type="primary">LOC114348778</name>
</gene>
<keyword evidence="4" id="KW-0732">Signal</keyword>
<dbReference type="KEGG" id="dvv:114348778"/>
<evidence type="ECO:0000256" key="4">
    <source>
        <dbReference type="SAM" id="SignalP"/>
    </source>
</evidence>
<dbReference type="AlphaFoldDB" id="A0A6P7HHE6"/>
<reference evidence="5" key="1">
    <citation type="submission" date="2025-08" db="UniProtKB">
        <authorList>
            <consortium name="RefSeq"/>
        </authorList>
    </citation>
    <scope>IDENTIFICATION</scope>
    <source>
        <tissue evidence="5">Whole insect</tissue>
    </source>
</reference>
<dbReference type="PANTHER" id="PTHR41146">
    <property type="entry name" value="DIURETIC HORMONE CLASS 2"/>
    <property type="match status" value="1"/>
</dbReference>
<dbReference type="OrthoDB" id="6495587at2759"/>
<dbReference type="FunCoup" id="A0A6P7HHE6">
    <property type="interactions" value="26"/>
</dbReference>
<evidence type="ECO:0000313" key="5">
    <source>
        <dbReference type="RefSeq" id="XP_028155070.1"/>
    </source>
</evidence>
<dbReference type="GO" id="GO:0001664">
    <property type="term" value="F:G protein-coupled receptor binding"/>
    <property type="evidence" value="ECO:0007669"/>
    <property type="project" value="TreeGrafter"/>
</dbReference>
<organism evidence="5">
    <name type="scientific">Diabrotica virgifera virgifera</name>
    <name type="common">western corn rootworm</name>
    <dbReference type="NCBI Taxonomy" id="50390"/>
    <lineage>
        <taxon>Eukaryota</taxon>
        <taxon>Metazoa</taxon>
        <taxon>Ecdysozoa</taxon>
        <taxon>Arthropoda</taxon>
        <taxon>Hexapoda</taxon>
        <taxon>Insecta</taxon>
        <taxon>Pterygota</taxon>
        <taxon>Neoptera</taxon>
        <taxon>Endopterygota</taxon>
        <taxon>Coleoptera</taxon>
        <taxon>Polyphaga</taxon>
        <taxon>Cucujiformia</taxon>
        <taxon>Chrysomeloidea</taxon>
        <taxon>Chrysomelidae</taxon>
        <taxon>Galerucinae</taxon>
        <taxon>Diabroticina</taxon>
        <taxon>Diabroticites</taxon>
        <taxon>Diabrotica</taxon>
    </lineage>
</organism>
<accession>A0A6P7HHE6</accession>
<evidence type="ECO:0000256" key="2">
    <source>
        <dbReference type="ARBA" id="ARBA00007773"/>
    </source>
</evidence>
<comment type="subcellular location">
    <subcellularLocation>
        <location evidence="1">Secreted</location>
    </subcellularLocation>
</comment>
<protein>
    <submittedName>
        <fullName evidence="5">Diuretic hormone class 2</fullName>
    </submittedName>
</protein>
<comment type="similarity">
    <text evidence="2">Belongs to the diuretic hormone class 2 family.</text>
</comment>
<name>A0A6P7HHE6_DIAVI</name>
<feature type="signal peptide" evidence="4">
    <location>
        <begin position="1"/>
        <end position="26"/>
    </location>
</feature>
<dbReference type="PANTHER" id="PTHR41146:SF1">
    <property type="entry name" value="DIURETIC HORMONE CLASS 2"/>
    <property type="match status" value="1"/>
</dbReference>
<sequence length="129" mass="13954">MRTSGVSGNSAVALLFLITSSIILQSATISAQQQASYPGLYSPLYLERQSPKYLIQTISRLRQALLNDEEMENNDYPAMSDDRDTSKRGLDLGLGRGFSGSQAAKHLMGLAAANFAGGPGRRRRSDDSI</sequence>
<dbReference type="GO" id="GO:0007589">
    <property type="term" value="P:body fluid secretion"/>
    <property type="evidence" value="ECO:0007669"/>
    <property type="project" value="InterPro"/>
</dbReference>
<dbReference type="GO" id="GO:0008613">
    <property type="term" value="F:diuretic hormone activity"/>
    <property type="evidence" value="ECO:0007669"/>
    <property type="project" value="InterPro"/>
</dbReference>
<dbReference type="RefSeq" id="XP_028155070.1">
    <property type="nucleotide sequence ID" value="XM_028299269.1"/>
</dbReference>
<proteinExistence type="inferred from homology"/>
<keyword evidence="3" id="KW-0964">Secreted</keyword>
<dbReference type="InterPro" id="IPR034439">
    <property type="entry name" value="DH2-like"/>
</dbReference>
<feature type="chain" id="PRO_5027953194" evidence="4">
    <location>
        <begin position="27"/>
        <end position="129"/>
    </location>
</feature>